<dbReference type="KEGG" id="xbo:XBJ1_2746"/>
<dbReference type="InterPro" id="IPR051206">
    <property type="entry name" value="NAMLAA_amidase_2"/>
</dbReference>
<dbReference type="InterPro" id="IPR002502">
    <property type="entry name" value="Amidase_domain"/>
</dbReference>
<dbReference type="AlphaFoldDB" id="D3V7Q8"/>
<comment type="catalytic activity">
    <reaction evidence="1">
        <text>Hydrolyzes the link between N-acetylmuramoyl residues and L-amino acid residues in certain cell-wall glycopeptides.</text>
        <dbReference type="EC" id="3.5.1.28"/>
    </reaction>
</comment>
<dbReference type="InterPro" id="IPR036365">
    <property type="entry name" value="PGBD-like_sf"/>
</dbReference>
<evidence type="ECO:0000256" key="3">
    <source>
        <dbReference type="ARBA" id="ARBA00011901"/>
    </source>
</evidence>
<keyword evidence="5" id="KW-0961">Cell wall biogenesis/degradation</keyword>
<dbReference type="GO" id="GO:0009254">
    <property type="term" value="P:peptidoglycan turnover"/>
    <property type="evidence" value="ECO:0007669"/>
    <property type="project" value="TreeGrafter"/>
</dbReference>
<dbReference type="Pfam" id="PF01510">
    <property type="entry name" value="Amidase_2"/>
    <property type="match status" value="1"/>
</dbReference>
<reference evidence="7 8" key="1">
    <citation type="journal article" date="2011" name="PLoS ONE">
        <title>The entomopathogenic bacterial endosymbionts xenorhabdus and photorhabdus: convergent lifestyles from divergent genomes.</title>
        <authorList>
            <person name="Chaston J.M."/>
            <person name="Suen G."/>
            <person name="Tucker S.L."/>
            <person name="Andersen A.W."/>
            <person name="Bhasin A."/>
            <person name="Bode E."/>
            <person name="Bode H.B."/>
            <person name="Brachmann A.O."/>
            <person name="Cowles C.E."/>
            <person name="Cowles K.N."/>
            <person name="Darby C."/>
            <person name="de Leon L."/>
            <person name="Drace K."/>
            <person name="Du Z."/>
            <person name="Givaudan A."/>
            <person name="Herbert Tran E.E."/>
            <person name="Jewell K.A."/>
            <person name="Knack J.J."/>
            <person name="Krasomil-Osterfeld K.C."/>
            <person name="Kukor R."/>
            <person name="Lanois A."/>
            <person name="Latreille P."/>
            <person name="Leimgruber N.K."/>
            <person name="Lipke C.M."/>
            <person name="Liu R."/>
            <person name="Lu X."/>
            <person name="Martens E.C."/>
            <person name="Marri P.R."/>
            <person name="Medigue C."/>
            <person name="Menard M.L."/>
            <person name="Miller N.M."/>
            <person name="Morales-Soto N."/>
            <person name="Norton S."/>
            <person name="Ogier J.C."/>
            <person name="Orchard S.S."/>
            <person name="Park D."/>
            <person name="Park Y."/>
            <person name="Qurollo B.A."/>
            <person name="Sugar D.R."/>
            <person name="Richards G.R."/>
            <person name="Rouy Z."/>
            <person name="Slominski B."/>
            <person name="Slominski K."/>
            <person name="Snyder H."/>
            <person name="Tjaden B.C."/>
            <person name="van der Hoeven R."/>
            <person name="Welch R.D."/>
            <person name="Wheeler C."/>
            <person name="Xiang B."/>
            <person name="Barbazuk B."/>
            <person name="Gaudriault S."/>
            <person name="Goodner B."/>
            <person name="Slater S.C."/>
            <person name="Forst S."/>
            <person name="Goldman B.S."/>
            <person name="Goodrich-Blair H."/>
        </authorList>
    </citation>
    <scope>NUCLEOTIDE SEQUENCE [LARGE SCALE GENOMIC DNA]</scope>
    <source>
        <strain evidence="7 8">SS-2004</strain>
    </source>
</reference>
<dbReference type="CDD" id="cd06583">
    <property type="entry name" value="PGRP"/>
    <property type="match status" value="1"/>
</dbReference>
<dbReference type="GO" id="GO:0009253">
    <property type="term" value="P:peptidoglycan catabolic process"/>
    <property type="evidence" value="ECO:0007669"/>
    <property type="project" value="InterPro"/>
</dbReference>
<sequence length="290" mass="32920">MMILFFLHNHSSKMIRRLRLGACITLLIGCSHQPQREVRNDYIVDHSYSYSTKQGIDSARFLVLHYTALNDQNSLQILTGGNVSAHYLIPSRPEYENKEPVIFQLVSENEKAWHAGTSGWRGYKSLNSNSIGIEIVNCGFKQHFIKKEWCLYHPSQIDALIRLVKDIIQRYQIEAVNVVGHSDIAPLRKKDPGPVFPWQALYQQGIGAWPDLITVNKYLANRVPSMPVPVIGIQKALALYGYSIPQTGHLDEDTHKIIQAFQMHFRPSDISGVPDAETEAIVLALVEKYK</sequence>
<gene>
    <name evidence="7" type="primary">ybjR</name>
    <name evidence="7" type="ordered locus">XBJ1_2746</name>
</gene>
<accession>D3V7Q8</accession>
<evidence type="ECO:0000259" key="6">
    <source>
        <dbReference type="SMART" id="SM00644"/>
    </source>
</evidence>
<protein>
    <recommendedName>
        <fullName evidence="3">N-acetylmuramoyl-L-alanine amidase</fullName>
        <ecNumber evidence="3">3.5.1.28</ecNumber>
    </recommendedName>
</protein>
<organism evidence="7 8">
    <name type="scientific">Xenorhabdus bovienii (strain SS-2004)</name>
    <name type="common">Xenorhabdus nematophila subsp. bovienii</name>
    <dbReference type="NCBI Taxonomy" id="406818"/>
    <lineage>
        <taxon>Bacteria</taxon>
        <taxon>Pseudomonadati</taxon>
        <taxon>Pseudomonadota</taxon>
        <taxon>Gammaproteobacteria</taxon>
        <taxon>Enterobacterales</taxon>
        <taxon>Morganellaceae</taxon>
        <taxon>Xenorhabdus</taxon>
    </lineage>
</organism>
<dbReference type="InterPro" id="IPR036505">
    <property type="entry name" value="Amidase/PGRP_sf"/>
</dbReference>
<dbReference type="InterPro" id="IPR036366">
    <property type="entry name" value="PGBDSf"/>
</dbReference>
<dbReference type="HOGENOM" id="CLU_049290_2_1_6"/>
<comment type="similarity">
    <text evidence="2">Belongs to the N-acetylmuramoyl-L-alanine amidase 2 family.</text>
</comment>
<evidence type="ECO:0000313" key="8">
    <source>
        <dbReference type="Proteomes" id="UP000002045"/>
    </source>
</evidence>
<dbReference type="SUPFAM" id="SSF55846">
    <property type="entry name" value="N-acetylmuramoyl-L-alanine amidase-like"/>
    <property type="match status" value="1"/>
</dbReference>
<dbReference type="GO" id="GO:0019867">
    <property type="term" value="C:outer membrane"/>
    <property type="evidence" value="ECO:0007669"/>
    <property type="project" value="TreeGrafter"/>
</dbReference>
<proteinExistence type="inferred from homology"/>
<dbReference type="Pfam" id="PF01471">
    <property type="entry name" value="PG_binding_1"/>
    <property type="match status" value="1"/>
</dbReference>
<dbReference type="Proteomes" id="UP000002045">
    <property type="component" value="Chromosome"/>
</dbReference>
<dbReference type="PANTHER" id="PTHR30417">
    <property type="entry name" value="N-ACETYLMURAMOYL-L-ALANINE AMIDASE AMID"/>
    <property type="match status" value="1"/>
</dbReference>
<dbReference type="Gene3D" id="1.10.101.10">
    <property type="entry name" value="PGBD-like superfamily/PGBD"/>
    <property type="match status" value="1"/>
</dbReference>
<dbReference type="EMBL" id="FN667741">
    <property type="protein sequence ID" value="CBJ81870.1"/>
    <property type="molecule type" value="Genomic_DNA"/>
</dbReference>
<dbReference type="STRING" id="406818.XBJ1_2746"/>
<evidence type="ECO:0000256" key="1">
    <source>
        <dbReference type="ARBA" id="ARBA00001561"/>
    </source>
</evidence>
<dbReference type="SMART" id="SM00644">
    <property type="entry name" value="Ami_2"/>
    <property type="match status" value="1"/>
</dbReference>
<evidence type="ECO:0000256" key="2">
    <source>
        <dbReference type="ARBA" id="ARBA00007553"/>
    </source>
</evidence>
<dbReference type="FunFam" id="3.40.80.10:FF:000003">
    <property type="entry name" value="N-acetylmuramoyl-L-alanine amidase"/>
    <property type="match status" value="1"/>
</dbReference>
<dbReference type="SUPFAM" id="SSF47090">
    <property type="entry name" value="PGBD-like"/>
    <property type="match status" value="1"/>
</dbReference>
<dbReference type="GO" id="GO:0071555">
    <property type="term" value="P:cell wall organization"/>
    <property type="evidence" value="ECO:0007669"/>
    <property type="project" value="UniProtKB-KW"/>
</dbReference>
<dbReference type="Gene3D" id="3.40.80.10">
    <property type="entry name" value="Peptidoglycan recognition protein-like"/>
    <property type="match status" value="1"/>
</dbReference>
<dbReference type="PANTHER" id="PTHR30417:SF1">
    <property type="entry name" value="N-ACETYLMURAMOYL-L-ALANINE AMIDASE AMID"/>
    <property type="match status" value="1"/>
</dbReference>
<evidence type="ECO:0000313" key="7">
    <source>
        <dbReference type="EMBL" id="CBJ81870.1"/>
    </source>
</evidence>
<keyword evidence="4" id="KW-0378">Hydrolase</keyword>
<name>D3V7Q8_XENBS</name>
<evidence type="ECO:0000256" key="4">
    <source>
        <dbReference type="ARBA" id="ARBA00022801"/>
    </source>
</evidence>
<dbReference type="InterPro" id="IPR002477">
    <property type="entry name" value="Peptidoglycan-bd-like"/>
</dbReference>
<evidence type="ECO:0000256" key="5">
    <source>
        <dbReference type="ARBA" id="ARBA00023316"/>
    </source>
</evidence>
<dbReference type="EC" id="3.5.1.28" evidence="3"/>
<dbReference type="GO" id="GO:0008745">
    <property type="term" value="F:N-acetylmuramoyl-L-alanine amidase activity"/>
    <property type="evidence" value="ECO:0007669"/>
    <property type="project" value="UniProtKB-EC"/>
</dbReference>
<feature type="domain" description="N-acetylmuramoyl-L-alanine amidase" evidence="6">
    <location>
        <begin position="48"/>
        <end position="193"/>
    </location>
</feature>
<dbReference type="eggNOG" id="COG3023">
    <property type="taxonomic scope" value="Bacteria"/>
</dbReference>